<comment type="similarity">
    <text evidence="1">Belongs to the FLZ family.</text>
</comment>
<dbReference type="AlphaFoldDB" id="A0A835B3R0"/>
<keyword evidence="6" id="KW-1185">Reference proteome</keyword>
<dbReference type="Gramene" id="Dexi4A01G0023390.1">
    <property type="protein sequence ID" value="Dexi4A01G0023390.1:cds"/>
    <property type="gene ID" value="Dexi4A01G0023390"/>
</dbReference>
<comment type="caution">
    <text evidence="5">The sequence shown here is derived from an EMBL/GenBank/DDBJ whole genome shotgun (WGS) entry which is preliminary data.</text>
</comment>
<accession>A0A835B3R0</accession>
<organism evidence="5 6">
    <name type="scientific">Digitaria exilis</name>
    <dbReference type="NCBI Taxonomy" id="1010633"/>
    <lineage>
        <taxon>Eukaryota</taxon>
        <taxon>Viridiplantae</taxon>
        <taxon>Streptophyta</taxon>
        <taxon>Embryophyta</taxon>
        <taxon>Tracheophyta</taxon>
        <taxon>Spermatophyta</taxon>
        <taxon>Magnoliopsida</taxon>
        <taxon>Liliopsida</taxon>
        <taxon>Poales</taxon>
        <taxon>Poaceae</taxon>
        <taxon>PACMAD clade</taxon>
        <taxon>Panicoideae</taxon>
        <taxon>Panicodae</taxon>
        <taxon>Paniceae</taxon>
        <taxon>Anthephorinae</taxon>
        <taxon>Digitaria</taxon>
    </lineage>
</organism>
<dbReference type="EMBL" id="JACEFO010002057">
    <property type="protein sequence ID" value="KAF8687029.1"/>
    <property type="molecule type" value="Genomic_DNA"/>
</dbReference>
<evidence type="ECO:0000256" key="3">
    <source>
        <dbReference type="PROSITE-ProRule" id="PRU01131"/>
    </source>
</evidence>
<name>A0A835B3R0_9POAL</name>
<evidence type="ECO:0000256" key="2">
    <source>
        <dbReference type="ARBA" id="ARBA00022723"/>
    </source>
</evidence>
<proteinExistence type="inferred from homology"/>
<evidence type="ECO:0000313" key="6">
    <source>
        <dbReference type="Proteomes" id="UP000636709"/>
    </source>
</evidence>
<dbReference type="OrthoDB" id="1916924at2759"/>
<evidence type="ECO:0000313" key="5">
    <source>
        <dbReference type="EMBL" id="KAF8687029.1"/>
    </source>
</evidence>
<gene>
    <name evidence="5" type="ORF">HU200_043310</name>
</gene>
<dbReference type="InterPro" id="IPR007650">
    <property type="entry name" value="Zf-FLZ_dom"/>
</dbReference>
<dbReference type="PROSITE" id="PS51795">
    <property type="entry name" value="ZF_FLZ"/>
    <property type="match status" value="1"/>
</dbReference>
<evidence type="ECO:0000256" key="1">
    <source>
        <dbReference type="ARBA" id="ARBA00009374"/>
    </source>
</evidence>
<dbReference type="Proteomes" id="UP000636709">
    <property type="component" value="Unassembled WGS sequence"/>
</dbReference>
<feature type="domain" description="FLZ-type" evidence="4">
    <location>
        <begin position="28"/>
        <end position="72"/>
    </location>
</feature>
<sequence>MEEERYVQVASRFFRLKPAGDDVPRRLHYLEQCFLCKGTIAGNRDVFMYKGDAAFCSDDCRQEQMDMDDALHAVARRHLVMPSSSAEAAASSRPPVMRRRPTIANLAARSRPVVAS</sequence>
<keyword evidence="2" id="KW-0479">Metal-binding</keyword>
<dbReference type="PANTHER" id="PTHR46057">
    <property type="entry name" value="FCS-LIKE ZINC FINGER 1-RELATED"/>
    <property type="match status" value="1"/>
</dbReference>
<feature type="zinc finger region" description="FLZ-type" evidence="3">
    <location>
        <begin position="28"/>
        <end position="72"/>
    </location>
</feature>
<evidence type="ECO:0000259" key="4">
    <source>
        <dbReference type="PROSITE" id="PS51795"/>
    </source>
</evidence>
<dbReference type="Pfam" id="PF04570">
    <property type="entry name" value="zf-FLZ"/>
    <property type="match status" value="1"/>
</dbReference>
<dbReference type="PANTHER" id="PTHR46057:SF11">
    <property type="entry name" value="OS06G0714800 PROTEIN"/>
    <property type="match status" value="1"/>
</dbReference>
<protein>
    <recommendedName>
        <fullName evidence="4">FLZ-type domain-containing protein</fullName>
    </recommendedName>
</protein>
<dbReference type="InterPro" id="IPR044533">
    <property type="entry name" value="FLZ1/2/3"/>
</dbReference>
<reference evidence="5" key="1">
    <citation type="submission" date="2020-07" db="EMBL/GenBank/DDBJ databases">
        <title>Genome sequence and genetic diversity analysis of an under-domesticated orphan crop, white fonio (Digitaria exilis).</title>
        <authorList>
            <person name="Bennetzen J.L."/>
            <person name="Chen S."/>
            <person name="Ma X."/>
            <person name="Wang X."/>
            <person name="Yssel A.E.J."/>
            <person name="Chaluvadi S.R."/>
            <person name="Johnson M."/>
            <person name="Gangashetty P."/>
            <person name="Hamidou F."/>
            <person name="Sanogo M.D."/>
            <person name="Zwaenepoel A."/>
            <person name="Wallace J."/>
            <person name="Van De Peer Y."/>
            <person name="Van Deynze A."/>
        </authorList>
    </citation>
    <scope>NUCLEOTIDE SEQUENCE</scope>
    <source>
        <tissue evidence="5">Leaves</tissue>
    </source>
</reference>
<dbReference type="GO" id="GO:0046872">
    <property type="term" value="F:metal ion binding"/>
    <property type="evidence" value="ECO:0007669"/>
    <property type="project" value="UniProtKB-KW"/>
</dbReference>